<feature type="non-terminal residue" evidence="2">
    <location>
        <position position="119"/>
    </location>
</feature>
<keyword evidence="3" id="KW-1185">Reference proteome</keyword>
<reference evidence="2 3" key="1">
    <citation type="submission" date="2019-03" db="EMBL/GenBank/DDBJ databases">
        <title>Draft genome sequences of novel Actinobacteria.</title>
        <authorList>
            <person name="Sahin N."/>
            <person name="Ay H."/>
            <person name="Saygin H."/>
        </authorList>
    </citation>
    <scope>NUCLEOTIDE SEQUENCE [LARGE SCALE GENOMIC DNA]</scope>
    <source>
        <strain evidence="2 3">7K502</strain>
    </source>
</reference>
<protein>
    <submittedName>
        <fullName evidence="2">Uncharacterized protein</fullName>
    </submittedName>
</protein>
<name>A0A4R4XPT5_9PSEU</name>
<evidence type="ECO:0000313" key="2">
    <source>
        <dbReference type="EMBL" id="TDD33196.1"/>
    </source>
</evidence>
<dbReference type="AlphaFoldDB" id="A0A4R4XPT5"/>
<feature type="region of interest" description="Disordered" evidence="1">
    <location>
        <begin position="64"/>
        <end position="119"/>
    </location>
</feature>
<evidence type="ECO:0000256" key="1">
    <source>
        <dbReference type="SAM" id="MobiDB-lite"/>
    </source>
</evidence>
<proteinExistence type="predicted"/>
<comment type="caution">
    <text evidence="2">The sequence shown here is derived from an EMBL/GenBank/DDBJ whole genome shotgun (WGS) entry which is preliminary data.</text>
</comment>
<evidence type="ECO:0000313" key="3">
    <source>
        <dbReference type="Proteomes" id="UP000294947"/>
    </source>
</evidence>
<dbReference type="Proteomes" id="UP000294947">
    <property type="component" value="Unassembled WGS sequence"/>
</dbReference>
<gene>
    <name evidence="2" type="ORF">E1288_45750</name>
</gene>
<dbReference type="EMBL" id="SMKW01000173">
    <property type="protein sequence ID" value="TDD33196.1"/>
    <property type="molecule type" value="Genomic_DNA"/>
</dbReference>
<accession>A0A4R4XPT5</accession>
<sequence>MGCSHAQSCPLFPLLKASLSGWRESYCDSNDRWRDCARYKLASRGQLVPISLLPNGADVGHIRKAAERSATAEPTPPAPLISESPETVAWFEPAPRPDLTRPRESSFRSQSPRPPHCLL</sequence>
<dbReference type="OrthoDB" id="5521002at2"/>
<organism evidence="2 3">
    <name type="scientific">Saccharopolyspora elongata</name>
    <dbReference type="NCBI Taxonomy" id="2530387"/>
    <lineage>
        <taxon>Bacteria</taxon>
        <taxon>Bacillati</taxon>
        <taxon>Actinomycetota</taxon>
        <taxon>Actinomycetes</taxon>
        <taxon>Pseudonocardiales</taxon>
        <taxon>Pseudonocardiaceae</taxon>
        <taxon>Saccharopolyspora</taxon>
    </lineage>
</organism>